<dbReference type="KEGG" id="cfus:CYFUS_002045"/>
<dbReference type="Pfam" id="PF09535">
    <property type="entry name" value="Gmx_para_CXXCG"/>
    <property type="match status" value="1"/>
</dbReference>
<gene>
    <name evidence="1" type="ORF">CYFUS_002045</name>
</gene>
<sequence length="241" mass="27128">MHYFKIETDSSGRYAGYIDGSHQWGLPGIICPVCHATWSDGSKSYPSIDLTSIVSLADFETPRAEPIEEYERLCTLVRPLLPPEALLEPGTTFGPFIGKYQGRFGQLVAPDPWWLLVQQQTLDALHSAGLRHLTGCRAILQTRQKDLPDLFEFELLPQGQLHPDCLPAKRAPACPRCGRTGHSLPDELLLDERTLPQHLDLFRLEDFSSVMVCTERFFSLCQRLGLDGVEFHPLPTRSSTR</sequence>
<reference evidence="1 2" key="1">
    <citation type="submission" date="2017-06" db="EMBL/GenBank/DDBJ databases">
        <title>Sequencing and comparative analysis of myxobacterial genomes.</title>
        <authorList>
            <person name="Rupp O."/>
            <person name="Goesmann A."/>
            <person name="Sogaard-Andersen L."/>
        </authorList>
    </citation>
    <scope>NUCLEOTIDE SEQUENCE [LARGE SCALE GENOMIC DNA]</scope>
    <source>
        <strain evidence="1 2">DSM 52655</strain>
    </source>
</reference>
<dbReference type="RefSeq" id="WP_095985063.1">
    <property type="nucleotide sequence ID" value="NZ_CP022098.1"/>
</dbReference>
<accession>A0A250IZC7</accession>
<dbReference type="EMBL" id="CP022098">
    <property type="protein sequence ID" value="ATB36630.1"/>
    <property type="molecule type" value="Genomic_DNA"/>
</dbReference>
<protein>
    <recommendedName>
        <fullName evidence="3">Double-CXXCG motif protein</fullName>
    </recommendedName>
</protein>
<dbReference type="Proteomes" id="UP000217257">
    <property type="component" value="Chromosome"/>
</dbReference>
<proteinExistence type="predicted"/>
<evidence type="ECO:0008006" key="3">
    <source>
        <dbReference type="Google" id="ProtNLM"/>
    </source>
</evidence>
<organism evidence="1 2">
    <name type="scientific">Cystobacter fuscus</name>
    <dbReference type="NCBI Taxonomy" id="43"/>
    <lineage>
        <taxon>Bacteria</taxon>
        <taxon>Pseudomonadati</taxon>
        <taxon>Myxococcota</taxon>
        <taxon>Myxococcia</taxon>
        <taxon>Myxococcales</taxon>
        <taxon>Cystobacterineae</taxon>
        <taxon>Archangiaceae</taxon>
        <taxon>Cystobacter</taxon>
    </lineage>
</organism>
<dbReference type="AlphaFoldDB" id="A0A250IZC7"/>
<name>A0A250IZC7_9BACT</name>
<evidence type="ECO:0000313" key="1">
    <source>
        <dbReference type="EMBL" id="ATB36630.1"/>
    </source>
</evidence>
<dbReference type="NCBIfam" id="TIGR02264">
    <property type="entry name" value="gmx_para_CXXCG"/>
    <property type="match status" value="1"/>
</dbReference>
<dbReference type="InterPro" id="IPR011750">
    <property type="entry name" value="Gmx_para_CXXCG"/>
</dbReference>
<evidence type="ECO:0000313" key="2">
    <source>
        <dbReference type="Proteomes" id="UP000217257"/>
    </source>
</evidence>